<dbReference type="InterPro" id="IPR036188">
    <property type="entry name" value="FAD/NAD-bd_sf"/>
</dbReference>
<sequence>MSQILPKQAQAVIIGGGVVGCSVAYHLAKLGYTDVVLLERKKLTSGTTWHAAGLVGQMRSSLNLTQMVKYSGNLYETLEAETGMATGYRRTGSVSLATNQERLTEYKRNASLAKVHGVDVQILTTDELRDKVNFFNLDDVVGGAWIPKDGKADPANVAMALAKGAKNKGVKIFEDVKVTGILKENGKATGVQTEFGEIQSEVVVNCGGMWAREVGKMAGVSVPLHACEHFYFLTSAVPGLGDMPVVRVPDESAYYKEDAGKILVGLFEPNAKPWAQNGIPDDFCFDQIQDDLDHCMPYLELAMNRVPVMESLGIETLFNGPESFTPDDNFQIGESPELGNFYVAAGFNSIGIQAAGGAGKYLAEWIIAKEPPCDLWDVDIRRNQSFQSNKTYLANRVTETLGYLYENHFPYHQYETARGLRKTPLYDFFKERGACFGEVAGWERPNWFVPKEMIGKVEPKYEYSWGRQNWFEFHKLEQLAIRETVGMYEMSSYAKIRVKGSDAMDFLQLVCANDVNVEPGKMVYTQWLNDKGGIEADVTVTRLESDDYLIVSGTVCLNRDMHWLQKNMPKDANCSLFDSTSSEGCIAIMGPNSRDLLQSLTDADMSNESFPFANVRNIEIGMANVRAHRITYVGELGWELYFPIEFSSYVAELIDEKGIEFSLRQIGMHTVDSCRIEKAYRHFGHDITDEDHVINAGLGFAVKLDKKPSKYGNFIGYDSVQSKKTAGYDMRVMQFLLNNSDLMLYHNEPILKNGEIVGHLTSGTYSHTLGSAVGLGYIPCKPNESQEDILSADYSIEVEGVIEKCKVSLKPMYDPLNEKIRI</sequence>
<dbReference type="InterPro" id="IPR029043">
    <property type="entry name" value="GcvT/YgfZ_C"/>
</dbReference>
<evidence type="ECO:0000259" key="5">
    <source>
        <dbReference type="Pfam" id="PF08669"/>
    </source>
</evidence>
<feature type="domain" description="GCVT N-terminal" evidence="4">
    <location>
        <begin position="425"/>
        <end position="706"/>
    </location>
</feature>
<dbReference type="PANTHER" id="PTHR43757">
    <property type="entry name" value="AMINOMETHYLTRANSFERASE"/>
    <property type="match status" value="1"/>
</dbReference>
<dbReference type="Gene3D" id="3.50.50.60">
    <property type="entry name" value="FAD/NAD(P)-binding domain"/>
    <property type="match status" value="1"/>
</dbReference>
<dbReference type="Gene3D" id="3.30.70.1400">
    <property type="entry name" value="Aminomethyltransferase beta-barrel domains"/>
    <property type="match status" value="1"/>
</dbReference>
<dbReference type="OrthoDB" id="5287468at2"/>
<evidence type="ECO:0000313" key="7">
    <source>
        <dbReference type="EMBL" id="ALE01824.1"/>
    </source>
</evidence>
<dbReference type="InterPro" id="IPR027266">
    <property type="entry name" value="TrmE/GcvT-like"/>
</dbReference>
<dbReference type="Pfam" id="PF08669">
    <property type="entry name" value="GCV_T_C"/>
    <property type="match status" value="1"/>
</dbReference>
<dbReference type="PANTHER" id="PTHR43757:SF15">
    <property type="entry name" value="PYRUVATE DEHYDROGENASE PHOSPHATASE REGULATORY SUBUNIT, MITOCHONDRIAL-LIKE"/>
    <property type="match status" value="1"/>
</dbReference>
<dbReference type="KEGG" id="tsn:W908_04065"/>
<dbReference type="InterPro" id="IPR028896">
    <property type="entry name" value="GcvT/YgfZ/DmdA"/>
</dbReference>
<keyword evidence="2" id="KW-0560">Oxidoreductase</keyword>
<evidence type="ECO:0000256" key="1">
    <source>
        <dbReference type="ARBA" id="ARBA00008609"/>
    </source>
</evidence>
<dbReference type="Gene3D" id="3.30.1360.120">
    <property type="entry name" value="Probable tRNA modification gtpase trme, domain 1"/>
    <property type="match status" value="1"/>
</dbReference>
<dbReference type="PATRIC" id="fig|1125411.7.peg.795"/>
<accession>A0A0M4LZZ1</accession>
<dbReference type="InterPro" id="IPR006222">
    <property type="entry name" value="GCVT_N"/>
</dbReference>
<proteinExistence type="inferred from homology"/>
<feature type="domain" description="FAD dependent oxidoreductase central" evidence="6">
    <location>
        <begin position="370"/>
        <end position="422"/>
    </location>
</feature>
<dbReference type="STRING" id="1125411.W908_04065"/>
<dbReference type="AlphaFoldDB" id="A0A0M4LZZ1"/>
<keyword evidence="8" id="KW-1185">Reference proteome</keyword>
<dbReference type="Pfam" id="PF01571">
    <property type="entry name" value="GCV_T"/>
    <property type="match status" value="1"/>
</dbReference>
<feature type="domain" description="Aminomethyltransferase C-terminal" evidence="5">
    <location>
        <begin position="732"/>
        <end position="814"/>
    </location>
</feature>
<name>A0A0M4LZZ1_9GAMM</name>
<evidence type="ECO:0000259" key="3">
    <source>
        <dbReference type="Pfam" id="PF01266"/>
    </source>
</evidence>
<dbReference type="RefSeq" id="WP_053820032.1">
    <property type="nucleotide sequence ID" value="NZ_CP006911.1"/>
</dbReference>
<reference evidence="7 8" key="1">
    <citation type="journal article" date="2015" name="Genome Announc.">
        <title>Genome Sequence of 'Candidatus Thioglobus singularis' Strain PS1, a Mixotroph from the SUP05 Clade of Marine Gammaproteobacteria.</title>
        <authorList>
            <person name="Marshall K.T."/>
            <person name="Morris R.M."/>
        </authorList>
    </citation>
    <scope>NUCLEOTIDE SEQUENCE [LARGE SCALE GENOMIC DNA]</scope>
    <source>
        <strain evidence="7 8">PS1</strain>
    </source>
</reference>
<dbReference type="GO" id="GO:0016491">
    <property type="term" value="F:oxidoreductase activity"/>
    <property type="evidence" value="ECO:0007669"/>
    <property type="project" value="UniProtKB-KW"/>
</dbReference>
<organism evidence="7 8">
    <name type="scientific">Candidatus Pseudothioglobus singularis PS1</name>
    <dbReference type="NCBI Taxonomy" id="1125411"/>
    <lineage>
        <taxon>Bacteria</taxon>
        <taxon>Pseudomonadati</taxon>
        <taxon>Pseudomonadota</taxon>
        <taxon>Gammaproteobacteria</taxon>
        <taxon>Candidatus Pseudothioglobaceae</taxon>
        <taxon>Candidatus Pseudothioglobus</taxon>
    </lineage>
</organism>
<dbReference type="SUPFAM" id="SSF51905">
    <property type="entry name" value="FAD/NAD(P)-binding domain"/>
    <property type="match status" value="1"/>
</dbReference>
<dbReference type="InterPro" id="IPR013977">
    <property type="entry name" value="GcvT_C"/>
</dbReference>
<evidence type="ECO:0000256" key="2">
    <source>
        <dbReference type="ARBA" id="ARBA00023002"/>
    </source>
</evidence>
<feature type="domain" description="FAD dependent oxidoreductase" evidence="3">
    <location>
        <begin position="11"/>
        <end position="365"/>
    </location>
</feature>
<dbReference type="Gene3D" id="3.30.9.10">
    <property type="entry name" value="D-Amino Acid Oxidase, subunit A, domain 2"/>
    <property type="match status" value="1"/>
</dbReference>
<dbReference type="SUPFAM" id="SSF103025">
    <property type="entry name" value="Folate-binding domain"/>
    <property type="match status" value="1"/>
</dbReference>
<dbReference type="SUPFAM" id="SSF101790">
    <property type="entry name" value="Aminomethyltransferase beta-barrel domain"/>
    <property type="match status" value="1"/>
</dbReference>
<dbReference type="Gene3D" id="2.40.30.110">
    <property type="entry name" value="Aminomethyltransferase beta-barrel domains"/>
    <property type="match status" value="1"/>
</dbReference>
<dbReference type="Pfam" id="PF01266">
    <property type="entry name" value="DAO"/>
    <property type="match status" value="1"/>
</dbReference>
<dbReference type="EMBL" id="CP006911">
    <property type="protein sequence ID" value="ALE01824.1"/>
    <property type="molecule type" value="Genomic_DNA"/>
</dbReference>
<dbReference type="Proteomes" id="UP000068905">
    <property type="component" value="Chromosome"/>
</dbReference>
<protein>
    <submittedName>
        <fullName evidence="7">FAD-dependent oxidoreductase</fullName>
    </submittedName>
</protein>
<evidence type="ECO:0000259" key="4">
    <source>
        <dbReference type="Pfam" id="PF01571"/>
    </source>
</evidence>
<evidence type="ECO:0000259" key="6">
    <source>
        <dbReference type="Pfam" id="PF16350"/>
    </source>
</evidence>
<comment type="similarity">
    <text evidence="1">Belongs to the GcvT family.</text>
</comment>
<dbReference type="PROSITE" id="PS51257">
    <property type="entry name" value="PROKAR_LIPOPROTEIN"/>
    <property type="match status" value="1"/>
</dbReference>
<dbReference type="InterPro" id="IPR006076">
    <property type="entry name" value="FAD-dep_OxRdtase"/>
</dbReference>
<dbReference type="SUPFAM" id="SSF54373">
    <property type="entry name" value="FAD-linked reductases, C-terminal domain"/>
    <property type="match status" value="1"/>
</dbReference>
<dbReference type="InterPro" id="IPR032503">
    <property type="entry name" value="FAO_M"/>
</dbReference>
<gene>
    <name evidence="7" type="ORF">W908_04065</name>
</gene>
<evidence type="ECO:0000313" key="8">
    <source>
        <dbReference type="Proteomes" id="UP000068905"/>
    </source>
</evidence>
<dbReference type="Pfam" id="PF16350">
    <property type="entry name" value="FAO_M"/>
    <property type="match status" value="1"/>
</dbReference>